<gene>
    <name evidence="2" type="ORF">O9K51_03970</name>
</gene>
<name>A0AB34FU38_9HYPO</name>
<organism evidence="2 3">
    <name type="scientific">Purpureocillium lavendulum</name>
    <dbReference type="NCBI Taxonomy" id="1247861"/>
    <lineage>
        <taxon>Eukaryota</taxon>
        <taxon>Fungi</taxon>
        <taxon>Dikarya</taxon>
        <taxon>Ascomycota</taxon>
        <taxon>Pezizomycotina</taxon>
        <taxon>Sordariomycetes</taxon>
        <taxon>Hypocreomycetidae</taxon>
        <taxon>Hypocreales</taxon>
        <taxon>Ophiocordycipitaceae</taxon>
        <taxon>Purpureocillium</taxon>
    </lineage>
</organism>
<keyword evidence="1" id="KW-1133">Transmembrane helix</keyword>
<evidence type="ECO:0000256" key="1">
    <source>
        <dbReference type="SAM" id="Phobius"/>
    </source>
</evidence>
<feature type="transmembrane region" description="Helical" evidence="1">
    <location>
        <begin position="6"/>
        <end position="29"/>
    </location>
</feature>
<evidence type="ECO:0008006" key="4">
    <source>
        <dbReference type="Google" id="ProtNLM"/>
    </source>
</evidence>
<accession>A0AB34FU38</accession>
<proteinExistence type="predicted"/>
<reference evidence="2" key="1">
    <citation type="submission" date="2023-01" db="EMBL/GenBank/DDBJ databases">
        <title>The growth and conidiation of Purpureocillium lavendulum are regulated by nitrogen source and histone H3K14 acetylation.</title>
        <authorList>
            <person name="Tang P."/>
            <person name="Han J."/>
            <person name="Zhang C."/>
            <person name="Tang P."/>
            <person name="Qi F."/>
            <person name="Zhang K."/>
            <person name="Liang L."/>
        </authorList>
    </citation>
    <scope>NUCLEOTIDE SEQUENCE</scope>
    <source>
        <strain evidence="2">YMF1.00683</strain>
    </source>
</reference>
<dbReference type="Proteomes" id="UP001163105">
    <property type="component" value="Unassembled WGS sequence"/>
</dbReference>
<keyword evidence="1" id="KW-0472">Membrane</keyword>
<dbReference type="EMBL" id="JAQHRD010000003">
    <property type="protein sequence ID" value="KAJ6442795.1"/>
    <property type="molecule type" value="Genomic_DNA"/>
</dbReference>
<evidence type="ECO:0000313" key="3">
    <source>
        <dbReference type="Proteomes" id="UP001163105"/>
    </source>
</evidence>
<protein>
    <recommendedName>
        <fullName evidence="4">Secreted protein</fullName>
    </recommendedName>
</protein>
<comment type="caution">
    <text evidence="2">The sequence shown here is derived from an EMBL/GenBank/DDBJ whole genome shotgun (WGS) entry which is preliminary data.</text>
</comment>
<sequence>MLKCGAFIVNVLRVSALFHFAGVVFCVVVRPGREARYCAEPSVEKGNNNDANSQRWKARVV</sequence>
<evidence type="ECO:0000313" key="2">
    <source>
        <dbReference type="EMBL" id="KAJ6442795.1"/>
    </source>
</evidence>
<keyword evidence="3" id="KW-1185">Reference proteome</keyword>
<dbReference type="AlphaFoldDB" id="A0AB34FU38"/>
<keyword evidence="1" id="KW-0812">Transmembrane</keyword>